<name>A0AAD3HBT2_9STRA</name>
<evidence type="ECO:0000256" key="2">
    <source>
        <dbReference type="ARBA" id="ARBA00022603"/>
    </source>
</evidence>
<comment type="similarity">
    <text evidence="1 4">Belongs to the methyltransferase superfamily. METL family.</text>
</comment>
<dbReference type="PANTHER" id="PTHR22809">
    <property type="entry name" value="METHYLTRANSFERASE-RELATED"/>
    <property type="match status" value="1"/>
</dbReference>
<dbReference type="EMBL" id="BLLK01000058">
    <property type="protein sequence ID" value="GFH57363.1"/>
    <property type="molecule type" value="Genomic_DNA"/>
</dbReference>
<dbReference type="GO" id="GO:0032259">
    <property type="term" value="P:methylation"/>
    <property type="evidence" value="ECO:0007669"/>
    <property type="project" value="UniProtKB-KW"/>
</dbReference>
<dbReference type="Proteomes" id="UP001054902">
    <property type="component" value="Unassembled WGS sequence"/>
</dbReference>
<dbReference type="PANTHER" id="PTHR22809:SF5">
    <property type="entry name" value="TRNA N(3)-METHYLCYTIDINE METHYLTRANSFERASE METTL6"/>
    <property type="match status" value="1"/>
</dbReference>
<organism evidence="5 6">
    <name type="scientific">Chaetoceros tenuissimus</name>
    <dbReference type="NCBI Taxonomy" id="426638"/>
    <lineage>
        <taxon>Eukaryota</taxon>
        <taxon>Sar</taxon>
        <taxon>Stramenopiles</taxon>
        <taxon>Ochrophyta</taxon>
        <taxon>Bacillariophyta</taxon>
        <taxon>Coscinodiscophyceae</taxon>
        <taxon>Chaetocerotophycidae</taxon>
        <taxon>Chaetocerotales</taxon>
        <taxon>Chaetocerotaceae</taxon>
        <taxon>Chaetoceros</taxon>
    </lineage>
</organism>
<evidence type="ECO:0000256" key="4">
    <source>
        <dbReference type="PIRNR" id="PIRNR037755"/>
    </source>
</evidence>
<comment type="function">
    <text evidence="4">S-adenosyl-L-methionine-dependent methyltransferase.</text>
</comment>
<keyword evidence="6" id="KW-1185">Reference proteome</keyword>
<evidence type="ECO:0000313" key="6">
    <source>
        <dbReference type="Proteomes" id="UP001054902"/>
    </source>
</evidence>
<dbReference type="InterPro" id="IPR026113">
    <property type="entry name" value="METTL2/6/8-like"/>
</dbReference>
<dbReference type="Pfam" id="PF13489">
    <property type="entry name" value="Methyltransf_23"/>
    <property type="match status" value="1"/>
</dbReference>
<dbReference type="InterPro" id="IPR029063">
    <property type="entry name" value="SAM-dependent_MTases_sf"/>
</dbReference>
<dbReference type="SUPFAM" id="SSF53335">
    <property type="entry name" value="S-adenosyl-L-methionine-dependent methyltransferases"/>
    <property type="match status" value="1"/>
</dbReference>
<sequence length="368" mass="42183">MTEYLATSYYCLYKTDKNSQELQHQSKKEPKEKDALWAEFQWTEDKLNEVKETLSNNELQSSIHSNHHSGRGQYMIDKLEKEAHLNWDRFYTSHQTNFFKDRHYLHKTFPDEFGCVYGNVAEEVGSKVDGDIDNTHGGKKIGAVTVEEMNNVEPFTIVEIGCGVGNTVLPLLELDPIMSVNDKNGEPDKRKICVWGLDFSKVAVDLLRKDERYIQAEGSGRAFSGVWDITKSHPTEIHSSLHKCSNVSLLLFCLSAVSPEKMPNAAKHVAATIKPGGTLVLRDYGRLDEAQLKLSSSRGKMLSENFYVKHDSTRVYYFDLNDLEKLFGKEGAGLECIEKKYIQRVYKNRSDNSERRRVWVQARFRKPI</sequence>
<dbReference type="AlphaFoldDB" id="A0AAD3HBT2"/>
<evidence type="ECO:0000313" key="5">
    <source>
        <dbReference type="EMBL" id="GFH57363.1"/>
    </source>
</evidence>
<dbReference type="Gene3D" id="3.40.50.150">
    <property type="entry name" value="Vaccinia Virus protein VP39"/>
    <property type="match status" value="1"/>
</dbReference>
<gene>
    <name evidence="5" type="ORF">CTEN210_13839</name>
</gene>
<evidence type="ECO:0000256" key="1">
    <source>
        <dbReference type="ARBA" id="ARBA00009725"/>
    </source>
</evidence>
<protein>
    <recommendedName>
        <fullName evidence="4">tRNA N(3)-methylcytidine methyltransferase</fullName>
        <ecNumber evidence="4">2.1.1.-</ecNumber>
    </recommendedName>
</protein>
<proteinExistence type="inferred from homology"/>
<dbReference type="CDD" id="cd02440">
    <property type="entry name" value="AdoMet_MTases"/>
    <property type="match status" value="1"/>
</dbReference>
<dbReference type="EC" id="2.1.1.-" evidence="4"/>
<keyword evidence="2 4" id="KW-0489">Methyltransferase</keyword>
<dbReference type="PIRSF" id="PIRSF037755">
    <property type="entry name" value="Mettl2_prd"/>
    <property type="match status" value="1"/>
</dbReference>
<comment type="caution">
    <text evidence="5">The sequence shown here is derived from an EMBL/GenBank/DDBJ whole genome shotgun (WGS) entry which is preliminary data.</text>
</comment>
<evidence type="ECO:0000256" key="3">
    <source>
        <dbReference type="ARBA" id="ARBA00022679"/>
    </source>
</evidence>
<reference evidence="5 6" key="1">
    <citation type="journal article" date="2021" name="Sci. Rep.">
        <title>The genome of the diatom Chaetoceros tenuissimus carries an ancient integrated fragment of an extant virus.</title>
        <authorList>
            <person name="Hongo Y."/>
            <person name="Kimura K."/>
            <person name="Takaki Y."/>
            <person name="Yoshida Y."/>
            <person name="Baba S."/>
            <person name="Kobayashi G."/>
            <person name="Nagasaki K."/>
            <person name="Hano T."/>
            <person name="Tomaru Y."/>
        </authorList>
    </citation>
    <scope>NUCLEOTIDE SEQUENCE [LARGE SCALE GENOMIC DNA]</scope>
    <source>
        <strain evidence="5 6">NIES-3715</strain>
    </source>
</reference>
<accession>A0AAD3HBT2</accession>
<dbReference type="GO" id="GO:0008173">
    <property type="term" value="F:RNA methyltransferase activity"/>
    <property type="evidence" value="ECO:0007669"/>
    <property type="project" value="UniProtKB-ARBA"/>
</dbReference>
<keyword evidence="3 4" id="KW-0808">Transferase</keyword>
<dbReference type="GO" id="GO:0008757">
    <property type="term" value="F:S-adenosylmethionine-dependent methyltransferase activity"/>
    <property type="evidence" value="ECO:0007669"/>
    <property type="project" value="UniProtKB-ARBA"/>
</dbReference>